<dbReference type="HAMAP" id="MF_00444">
    <property type="entry name" value="ClpP"/>
    <property type="match status" value="1"/>
</dbReference>
<comment type="subcellular location">
    <subcellularLocation>
        <location evidence="7">Cytoplasm</location>
    </subcellularLocation>
</comment>
<dbReference type="GO" id="GO:0006515">
    <property type="term" value="P:protein quality control for misfolded or incompletely synthesized proteins"/>
    <property type="evidence" value="ECO:0007669"/>
    <property type="project" value="TreeGrafter"/>
</dbReference>
<dbReference type="EMBL" id="FUXC01000004">
    <property type="protein sequence ID" value="SJZ70783.1"/>
    <property type="molecule type" value="Genomic_DNA"/>
</dbReference>
<dbReference type="PROSITE" id="PS00382">
    <property type="entry name" value="CLP_PROTEASE_HIS"/>
    <property type="match status" value="1"/>
</dbReference>
<dbReference type="GO" id="GO:0005737">
    <property type="term" value="C:cytoplasm"/>
    <property type="evidence" value="ECO:0007669"/>
    <property type="project" value="UniProtKB-SubCell"/>
</dbReference>
<keyword evidence="2 7" id="KW-0963">Cytoplasm</keyword>
<comment type="catalytic activity">
    <reaction evidence="6 7 8">
        <text>Hydrolysis of proteins to small peptides in the presence of ATP and magnesium. alpha-casein is the usual test substrate. In the absence of ATP, only oligopeptides shorter than five residues are hydrolyzed (such as succinyl-Leu-Tyr-|-NHMec, and Leu-Tyr-Leu-|-Tyr-Trp, in which cleavage of the -Tyr-|-Leu- and -Tyr-|-Trp bonds also occurs).</text>
        <dbReference type="EC" id="3.4.21.92"/>
    </reaction>
</comment>
<dbReference type="PANTHER" id="PTHR10381">
    <property type="entry name" value="ATP-DEPENDENT CLP PROTEASE PROTEOLYTIC SUBUNIT"/>
    <property type="match status" value="1"/>
</dbReference>
<keyword evidence="5 7" id="KW-0720">Serine protease</keyword>
<accession>A0A1T4MUZ0</accession>
<dbReference type="NCBIfam" id="NF011089">
    <property type="entry name" value="PRK14512.1"/>
    <property type="match status" value="1"/>
</dbReference>
<evidence type="ECO:0000256" key="8">
    <source>
        <dbReference type="PROSITE-ProRule" id="PRU10086"/>
    </source>
</evidence>
<dbReference type="CDD" id="cd07017">
    <property type="entry name" value="S14_ClpP_2"/>
    <property type="match status" value="1"/>
</dbReference>
<evidence type="ECO:0000313" key="11">
    <source>
        <dbReference type="EMBL" id="SJZ70783.1"/>
    </source>
</evidence>
<evidence type="ECO:0000256" key="7">
    <source>
        <dbReference type="HAMAP-Rule" id="MF_00444"/>
    </source>
</evidence>
<dbReference type="InterPro" id="IPR033135">
    <property type="entry name" value="ClpP_His_AS"/>
</dbReference>
<dbReference type="AlphaFoldDB" id="A0A1T4MUZ0"/>
<evidence type="ECO:0000256" key="6">
    <source>
        <dbReference type="ARBA" id="ARBA00034021"/>
    </source>
</evidence>
<dbReference type="InterPro" id="IPR023562">
    <property type="entry name" value="ClpP/TepA"/>
</dbReference>
<evidence type="ECO:0000313" key="12">
    <source>
        <dbReference type="Proteomes" id="UP000190395"/>
    </source>
</evidence>
<comment type="similarity">
    <text evidence="1 7 9">Belongs to the peptidase S14 family.</text>
</comment>
<keyword evidence="10" id="KW-1133">Transmembrane helix</keyword>
<dbReference type="PRINTS" id="PR00127">
    <property type="entry name" value="CLPPROTEASEP"/>
</dbReference>
<reference evidence="11 12" key="1">
    <citation type="submission" date="2017-02" db="EMBL/GenBank/DDBJ databases">
        <authorList>
            <person name="Peterson S.W."/>
        </authorList>
    </citation>
    <scope>NUCLEOTIDE SEQUENCE [LARGE SCALE GENOMIC DNA]</scope>
    <source>
        <strain evidence="11 12">ATCC BAA-909</strain>
    </source>
</reference>
<evidence type="ECO:0000256" key="1">
    <source>
        <dbReference type="ARBA" id="ARBA00007039"/>
    </source>
</evidence>
<evidence type="ECO:0000256" key="4">
    <source>
        <dbReference type="ARBA" id="ARBA00022801"/>
    </source>
</evidence>
<dbReference type="Pfam" id="PF00574">
    <property type="entry name" value="CLP_protease"/>
    <property type="match status" value="1"/>
</dbReference>
<dbReference type="RefSeq" id="WP_078930790.1">
    <property type="nucleotide sequence ID" value="NZ_CAMCOW010000011.1"/>
</dbReference>
<dbReference type="OrthoDB" id="9802800at2"/>
<dbReference type="GO" id="GO:0004176">
    <property type="term" value="F:ATP-dependent peptidase activity"/>
    <property type="evidence" value="ECO:0007669"/>
    <property type="project" value="InterPro"/>
</dbReference>
<keyword evidence="10" id="KW-0472">Membrane</keyword>
<dbReference type="Gene3D" id="3.90.226.10">
    <property type="entry name" value="2-enoyl-CoA Hydratase, Chain A, domain 1"/>
    <property type="match status" value="1"/>
</dbReference>
<dbReference type="EC" id="3.4.21.92" evidence="7"/>
<dbReference type="GO" id="GO:0004252">
    <property type="term" value="F:serine-type endopeptidase activity"/>
    <property type="evidence" value="ECO:0007669"/>
    <property type="project" value="UniProtKB-UniRule"/>
</dbReference>
<feature type="transmembrane region" description="Helical" evidence="10">
    <location>
        <begin position="85"/>
        <end position="106"/>
    </location>
</feature>
<dbReference type="PANTHER" id="PTHR10381:SF70">
    <property type="entry name" value="ATP-DEPENDENT CLP PROTEASE PROTEOLYTIC SUBUNIT"/>
    <property type="match status" value="1"/>
</dbReference>
<dbReference type="GO" id="GO:0009368">
    <property type="term" value="C:endopeptidase Clp complex"/>
    <property type="evidence" value="ECO:0007669"/>
    <property type="project" value="TreeGrafter"/>
</dbReference>
<dbReference type="SUPFAM" id="SSF52096">
    <property type="entry name" value="ClpP/crotonase"/>
    <property type="match status" value="1"/>
</dbReference>
<feature type="active site" evidence="7 8">
    <location>
        <position position="122"/>
    </location>
</feature>
<dbReference type="GeneID" id="303367277"/>
<comment type="subunit">
    <text evidence="7">Fourteen ClpP subunits assemble into 2 heptameric rings which stack back to back to give a disk-like structure with a central cavity, resembling the structure of eukaryotic proteasomes.</text>
</comment>
<evidence type="ECO:0000256" key="10">
    <source>
        <dbReference type="SAM" id="Phobius"/>
    </source>
</evidence>
<dbReference type="InterPro" id="IPR001907">
    <property type="entry name" value="ClpP"/>
</dbReference>
<organism evidence="11 12">
    <name type="scientific">Treponema berlinense</name>
    <dbReference type="NCBI Taxonomy" id="225004"/>
    <lineage>
        <taxon>Bacteria</taxon>
        <taxon>Pseudomonadati</taxon>
        <taxon>Spirochaetota</taxon>
        <taxon>Spirochaetia</taxon>
        <taxon>Spirochaetales</taxon>
        <taxon>Treponemataceae</taxon>
        <taxon>Treponema</taxon>
    </lineage>
</organism>
<dbReference type="InterPro" id="IPR029045">
    <property type="entry name" value="ClpP/crotonase-like_dom_sf"/>
</dbReference>
<name>A0A1T4MUZ0_9SPIR</name>
<evidence type="ECO:0000256" key="9">
    <source>
        <dbReference type="RuleBase" id="RU003567"/>
    </source>
</evidence>
<dbReference type="Proteomes" id="UP000190395">
    <property type="component" value="Unassembled WGS sequence"/>
</dbReference>
<evidence type="ECO:0000256" key="5">
    <source>
        <dbReference type="ARBA" id="ARBA00022825"/>
    </source>
</evidence>
<keyword evidence="4 7" id="KW-0378">Hydrolase</keyword>
<comment type="function">
    <text evidence="7">Cleaves peptides in various proteins in a process that requires ATP hydrolysis. Has a chymotrypsin-like activity. Plays a major role in the degradation of misfolded proteins.</text>
</comment>
<feature type="active site" description="Nucleophile" evidence="7">
    <location>
        <position position="97"/>
    </location>
</feature>
<keyword evidence="3 7" id="KW-0645">Protease</keyword>
<evidence type="ECO:0000256" key="2">
    <source>
        <dbReference type="ARBA" id="ARBA00022490"/>
    </source>
</evidence>
<evidence type="ECO:0000256" key="3">
    <source>
        <dbReference type="ARBA" id="ARBA00022670"/>
    </source>
</evidence>
<keyword evidence="12" id="KW-1185">Reference proteome</keyword>
<keyword evidence="10" id="KW-0812">Transmembrane</keyword>
<sequence length="199" mass="22051">MAKFIDEDEKKEKKGSADAFAEKLLKTRQIVVSGEVNEELVEKIVKQLLVLEADSDKPIYLYIDSPGGSIDDGFGLYDMIRFINAPVYTIGMGLIASMGVTLFLSVPKERRFSLPNSHFLIHQPLMGGSRGVATDIEITAQEISKSRENLTKLIAEATGKDFETVKKDTERDHWLTAQEAADYGIVGTIISSRKELPEA</sequence>
<dbReference type="GO" id="GO:0051117">
    <property type="term" value="F:ATPase binding"/>
    <property type="evidence" value="ECO:0007669"/>
    <property type="project" value="TreeGrafter"/>
</dbReference>
<gene>
    <name evidence="7" type="primary">clpP</name>
    <name evidence="11" type="ORF">SAMN02745152_01024</name>
</gene>
<dbReference type="STRING" id="225004.SAMN02745152_01024"/>
<proteinExistence type="inferred from homology"/>
<protein>
    <recommendedName>
        <fullName evidence="7 9">ATP-dependent Clp protease proteolytic subunit</fullName>
        <ecNumber evidence="7">3.4.21.92</ecNumber>
    </recommendedName>
    <alternativeName>
        <fullName evidence="7">Endopeptidase Clp</fullName>
    </alternativeName>
</protein>
<dbReference type="NCBIfam" id="NF009205">
    <property type="entry name" value="PRK12553.1"/>
    <property type="match status" value="1"/>
</dbReference>